<keyword evidence="10" id="KW-1185">Reference proteome</keyword>
<keyword evidence="4 7" id="KW-1133">Transmembrane helix</keyword>
<accession>A0A511HK04</accession>
<feature type="transmembrane region" description="Helical" evidence="7">
    <location>
        <begin position="23"/>
        <end position="44"/>
    </location>
</feature>
<dbReference type="InterPro" id="IPR022357">
    <property type="entry name" value="MIP_CS"/>
</dbReference>
<comment type="caution">
    <text evidence="8">The sequence shown here is derived from an EMBL/GenBank/DDBJ whole genome shotgun (WGS) entry which is preliminary data.</text>
</comment>
<protein>
    <submittedName>
        <fullName evidence="9">Glycerol uptake facilitator (Major Intrinsic Protein Family)</fullName>
    </submittedName>
</protein>
<name>A0A511HK04_9BACT</name>
<dbReference type="AlphaFoldDB" id="A0A511HK04"/>
<feature type="transmembrane region" description="Helical" evidence="7">
    <location>
        <begin position="56"/>
        <end position="73"/>
    </location>
</feature>
<evidence type="ECO:0000256" key="4">
    <source>
        <dbReference type="ARBA" id="ARBA00022989"/>
    </source>
</evidence>
<dbReference type="GO" id="GO:0016020">
    <property type="term" value="C:membrane"/>
    <property type="evidence" value="ECO:0007669"/>
    <property type="project" value="UniProtKB-SubCell"/>
</dbReference>
<evidence type="ECO:0000256" key="6">
    <source>
        <dbReference type="RuleBase" id="RU000477"/>
    </source>
</evidence>
<dbReference type="EMBL" id="FNAJ01000010">
    <property type="protein sequence ID" value="SDE71975.1"/>
    <property type="molecule type" value="Genomic_DNA"/>
</dbReference>
<evidence type="ECO:0000256" key="3">
    <source>
        <dbReference type="ARBA" id="ARBA00022692"/>
    </source>
</evidence>
<evidence type="ECO:0000313" key="9">
    <source>
        <dbReference type="EMBL" id="SDE71975.1"/>
    </source>
</evidence>
<evidence type="ECO:0000313" key="10">
    <source>
        <dbReference type="Proteomes" id="UP000198717"/>
    </source>
</evidence>
<evidence type="ECO:0000313" key="8">
    <source>
        <dbReference type="EMBL" id="GEL73714.1"/>
    </source>
</evidence>
<comment type="subcellular location">
    <subcellularLocation>
        <location evidence="1">Membrane</location>
        <topology evidence="1">Multi-pass membrane protein</topology>
    </subcellularLocation>
</comment>
<sequence length="359" mass="38531">MTHAFQSPAAPDDVARMNRSRRLVVEALGCGLLVVALEGAHHGAEHLGVSATDGRLFMSLAAGAVLACLAYVLQPLTGAHFNPALTFADALEDGTPWRDVPLYVLAQVGGAVAGRWVAHVMCHEPMLVGASAPAASLAQFVTELVSTFGLLVMVRGCVRNRPTAIPLVVAGYLAATVWFTDSRALANPALILARAFSTRPSAMHSMDVESIIAAQLLGAALAVLLFRWLQRAPRMKQARVWSIVFKCSRPEVAQQAVGIFNHLASPQRARATTQWRAGDDSDLPPLIVRLVLAGEPSEPSHPDGVSWQLRVPADAVTTEEPRLRAELRAPIRQLLRNRGWLRLHAVGDAAREGPSGPRP</sequence>
<dbReference type="Gene3D" id="1.20.1080.10">
    <property type="entry name" value="Glycerol uptake facilitator protein"/>
    <property type="match status" value="1"/>
</dbReference>
<proteinExistence type="inferred from homology"/>
<dbReference type="Proteomes" id="UP000321224">
    <property type="component" value="Unassembled WGS sequence"/>
</dbReference>
<dbReference type="InterPro" id="IPR034294">
    <property type="entry name" value="Aquaporin_transptr"/>
</dbReference>
<keyword evidence="3 6" id="KW-0812">Transmembrane</keyword>
<evidence type="ECO:0000256" key="1">
    <source>
        <dbReference type="ARBA" id="ARBA00004141"/>
    </source>
</evidence>
<feature type="transmembrane region" description="Helical" evidence="7">
    <location>
        <begin position="210"/>
        <end position="229"/>
    </location>
</feature>
<reference evidence="8 11" key="2">
    <citation type="submission" date="2019-07" db="EMBL/GenBank/DDBJ databases">
        <title>Whole genome shotgun sequence of Myxococcus virescens NBRC 100334.</title>
        <authorList>
            <person name="Hosoyama A."/>
            <person name="Uohara A."/>
            <person name="Ohji S."/>
            <person name="Ichikawa N."/>
        </authorList>
    </citation>
    <scope>NUCLEOTIDE SEQUENCE [LARGE SCALE GENOMIC DNA]</scope>
    <source>
        <strain evidence="8 11">NBRC 100334</strain>
    </source>
</reference>
<feature type="transmembrane region" description="Helical" evidence="7">
    <location>
        <begin position="163"/>
        <end position="180"/>
    </location>
</feature>
<dbReference type="GO" id="GO:0015267">
    <property type="term" value="F:channel activity"/>
    <property type="evidence" value="ECO:0007669"/>
    <property type="project" value="InterPro"/>
</dbReference>
<dbReference type="PANTHER" id="PTHR45724:SF13">
    <property type="entry name" value="AQUAPORIN NIP1-1-RELATED"/>
    <property type="match status" value="1"/>
</dbReference>
<evidence type="ECO:0000256" key="5">
    <source>
        <dbReference type="ARBA" id="ARBA00023136"/>
    </source>
</evidence>
<dbReference type="SUPFAM" id="SSF81338">
    <property type="entry name" value="Aquaporin-like"/>
    <property type="match status" value="1"/>
</dbReference>
<evidence type="ECO:0000313" key="11">
    <source>
        <dbReference type="Proteomes" id="UP000321224"/>
    </source>
</evidence>
<dbReference type="PROSITE" id="PS00221">
    <property type="entry name" value="MIP"/>
    <property type="match status" value="1"/>
</dbReference>
<dbReference type="InterPro" id="IPR023271">
    <property type="entry name" value="Aquaporin-like"/>
</dbReference>
<keyword evidence="2 6" id="KW-0813">Transport</keyword>
<dbReference type="RefSeq" id="WP_090492277.1">
    <property type="nucleotide sequence ID" value="NZ_BJVY01000037.1"/>
</dbReference>
<dbReference type="PRINTS" id="PR00783">
    <property type="entry name" value="MINTRINSICP"/>
</dbReference>
<dbReference type="InterPro" id="IPR000425">
    <property type="entry name" value="MIP"/>
</dbReference>
<comment type="similarity">
    <text evidence="6">Belongs to the MIP/aquaporin (TC 1.A.8) family.</text>
</comment>
<organism evidence="8 11">
    <name type="scientific">Myxococcus virescens</name>
    <dbReference type="NCBI Taxonomy" id="83456"/>
    <lineage>
        <taxon>Bacteria</taxon>
        <taxon>Pseudomonadati</taxon>
        <taxon>Myxococcota</taxon>
        <taxon>Myxococcia</taxon>
        <taxon>Myxococcales</taxon>
        <taxon>Cystobacterineae</taxon>
        <taxon>Myxococcaceae</taxon>
        <taxon>Myxococcus</taxon>
    </lineage>
</organism>
<evidence type="ECO:0000256" key="7">
    <source>
        <dbReference type="SAM" id="Phobius"/>
    </source>
</evidence>
<dbReference type="EMBL" id="BJVY01000037">
    <property type="protein sequence ID" value="GEL73714.1"/>
    <property type="molecule type" value="Genomic_DNA"/>
</dbReference>
<dbReference type="Pfam" id="PF00230">
    <property type="entry name" value="MIP"/>
    <property type="match status" value="1"/>
</dbReference>
<gene>
    <name evidence="8" type="ORF">MVI01_54980</name>
    <name evidence="9" type="ORF">SAMN04488504_110168</name>
</gene>
<keyword evidence="5 7" id="KW-0472">Membrane</keyword>
<dbReference type="PANTHER" id="PTHR45724">
    <property type="entry name" value="AQUAPORIN NIP2-1"/>
    <property type="match status" value="1"/>
</dbReference>
<reference evidence="9 10" key="1">
    <citation type="submission" date="2016-10" db="EMBL/GenBank/DDBJ databases">
        <authorList>
            <person name="Varghese N."/>
            <person name="Submissions S."/>
        </authorList>
    </citation>
    <scope>NUCLEOTIDE SEQUENCE [LARGE SCALE GENOMIC DNA]</scope>
    <source>
        <strain evidence="9 10">DSM 2260</strain>
    </source>
</reference>
<dbReference type="Proteomes" id="UP000198717">
    <property type="component" value="Unassembled WGS sequence"/>
</dbReference>
<evidence type="ECO:0000256" key="2">
    <source>
        <dbReference type="ARBA" id="ARBA00022448"/>
    </source>
</evidence>